<dbReference type="GO" id="GO:0009103">
    <property type="term" value="P:lipopolysaccharide biosynthetic process"/>
    <property type="evidence" value="ECO:0007669"/>
    <property type="project" value="TreeGrafter"/>
</dbReference>
<dbReference type="PROSITE" id="PS01348">
    <property type="entry name" value="MRAY_2"/>
    <property type="match status" value="1"/>
</dbReference>
<dbReference type="EMBL" id="QICD01000027">
    <property type="protein sequence ID" value="RNL40423.1"/>
    <property type="molecule type" value="Genomic_DNA"/>
</dbReference>
<dbReference type="AlphaFoldDB" id="A0A3N0AZY5"/>
<keyword evidence="6 8" id="KW-0472">Membrane</keyword>
<evidence type="ECO:0000256" key="8">
    <source>
        <dbReference type="SAM" id="Phobius"/>
    </source>
</evidence>
<evidence type="ECO:0000256" key="2">
    <source>
        <dbReference type="ARBA" id="ARBA00022475"/>
    </source>
</evidence>
<feature type="transmembrane region" description="Helical" evidence="8">
    <location>
        <begin position="50"/>
        <end position="68"/>
    </location>
</feature>
<dbReference type="GO" id="GO:0005886">
    <property type="term" value="C:plasma membrane"/>
    <property type="evidence" value="ECO:0007669"/>
    <property type="project" value="UniProtKB-SubCell"/>
</dbReference>
<dbReference type="RefSeq" id="WP_123192814.1">
    <property type="nucleotide sequence ID" value="NZ_QICD01000027.1"/>
</dbReference>
<dbReference type="PANTHER" id="PTHR22926:SF3">
    <property type="entry name" value="UNDECAPRENYL-PHOSPHATE ALPHA-N-ACETYLGLUCOSAMINYL 1-PHOSPHATE TRANSFERASE"/>
    <property type="match status" value="1"/>
</dbReference>
<evidence type="ECO:0000256" key="1">
    <source>
        <dbReference type="ARBA" id="ARBA00004651"/>
    </source>
</evidence>
<dbReference type="InterPro" id="IPR018480">
    <property type="entry name" value="PNAcMuramoyl-5peptid_Trfase_CS"/>
</dbReference>
<dbReference type="GO" id="GO:0016780">
    <property type="term" value="F:phosphotransferase activity, for other substituted phosphate groups"/>
    <property type="evidence" value="ECO:0007669"/>
    <property type="project" value="InterPro"/>
</dbReference>
<dbReference type="GO" id="GO:0071555">
    <property type="term" value="P:cell wall organization"/>
    <property type="evidence" value="ECO:0007669"/>
    <property type="project" value="TreeGrafter"/>
</dbReference>
<keyword evidence="2" id="KW-1003">Cell membrane</keyword>
<accession>A0A3N0AZY5</accession>
<evidence type="ECO:0000256" key="5">
    <source>
        <dbReference type="ARBA" id="ARBA00022989"/>
    </source>
</evidence>
<feature type="transmembrane region" description="Helical" evidence="8">
    <location>
        <begin position="116"/>
        <end position="138"/>
    </location>
</feature>
<keyword evidence="5 8" id="KW-1133">Transmembrane helix</keyword>
<proteinExistence type="predicted"/>
<sequence length="374" mass="40619">MEWYQAVIVFCVAFAVTCCMVPVSKWIAVKIGAIDYPGNRRVNVDSVPRCGGIALYAGLLAACFSIYLGVRFFDWNMHDLYILGDINYVMLFLGITAMFTVGLVDDITQLSPGVKLFGQVVAATVVVLSGISIGAVRAMAIGDYFSFGWLDYPLTILYLVVFVNITNLIDGLDGLASGLVAIASSSLLYLVWMRGSFTLVLVCIALIAVCLAFLRFNFFPASVFMGDSGSHLLGLAVGIVSVVGVVRTQSFVVMLVPLIIAGVPVLDTVSAIVRRKRVHVPVDQADLGHIHHRLMRAGLSQKRSVAVLWLCSAALALTGCLMGSFSGVVQGAIMVALAIVLFFVIWKFGLFKPVLRHHYDNKGRRGPRVPRHTR</sequence>
<gene>
    <name evidence="9" type="ORF">DMP08_10360</name>
</gene>
<feature type="transmembrane region" description="Helical" evidence="8">
    <location>
        <begin position="80"/>
        <end position="104"/>
    </location>
</feature>
<feature type="transmembrane region" description="Helical" evidence="8">
    <location>
        <begin position="252"/>
        <end position="273"/>
    </location>
</feature>
<dbReference type="Pfam" id="PF00953">
    <property type="entry name" value="Glycos_transf_4"/>
    <property type="match status" value="1"/>
</dbReference>
<reference evidence="10" key="1">
    <citation type="submission" date="2018-05" db="EMBL/GenBank/DDBJ databases">
        <title>Genome Sequencing of selected type strains of the family Eggerthellaceae.</title>
        <authorList>
            <person name="Danylec N."/>
            <person name="Stoll D.A."/>
            <person name="Doetsch A."/>
            <person name="Huch M."/>
        </authorList>
    </citation>
    <scope>NUCLEOTIDE SEQUENCE [LARGE SCALE GENOMIC DNA]</scope>
    <source>
        <strain evidence="10">DSM 16106</strain>
    </source>
</reference>
<feature type="transmembrane region" description="Helical" evidence="8">
    <location>
        <begin position="172"/>
        <end position="191"/>
    </location>
</feature>
<dbReference type="GO" id="GO:0046872">
    <property type="term" value="F:metal ion binding"/>
    <property type="evidence" value="ECO:0007669"/>
    <property type="project" value="UniProtKB-KW"/>
</dbReference>
<organism evidence="9 10">
    <name type="scientific">Paraeggerthella hongkongensis</name>
    <dbReference type="NCBI Taxonomy" id="230658"/>
    <lineage>
        <taxon>Bacteria</taxon>
        <taxon>Bacillati</taxon>
        <taxon>Actinomycetota</taxon>
        <taxon>Coriobacteriia</taxon>
        <taxon>Eggerthellales</taxon>
        <taxon>Eggerthellaceae</taxon>
        <taxon>Paraeggerthella</taxon>
    </lineage>
</organism>
<comment type="caution">
    <text evidence="9">The sequence shown here is derived from an EMBL/GenBank/DDBJ whole genome shotgun (WGS) entry which is preliminary data.</text>
</comment>
<dbReference type="CDD" id="cd06853">
    <property type="entry name" value="GT_WecA_like"/>
    <property type="match status" value="1"/>
</dbReference>
<keyword evidence="7" id="KW-0479">Metal-binding</keyword>
<keyword evidence="3 9" id="KW-0808">Transferase</keyword>
<protein>
    <submittedName>
        <fullName evidence="9">Glycosyl transferase family 4</fullName>
    </submittedName>
</protein>
<dbReference type="OrthoDB" id="9783652at2"/>
<keyword evidence="4 8" id="KW-0812">Transmembrane</keyword>
<evidence type="ECO:0000256" key="3">
    <source>
        <dbReference type="ARBA" id="ARBA00022679"/>
    </source>
</evidence>
<comment type="subcellular location">
    <subcellularLocation>
        <location evidence="1">Cell membrane</location>
        <topology evidence="1">Multi-pass membrane protein</topology>
    </subcellularLocation>
</comment>
<feature type="transmembrane region" description="Helical" evidence="8">
    <location>
        <begin position="6"/>
        <end position="29"/>
    </location>
</feature>
<evidence type="ECO:0000256" key="6">
    <source>
        <dbReference type="ARBA" id="ARBA00023136"/>
    </source>
</evidence>
<dbReference type="GO" id="GO:0044038">
    <property type="term" value="P:cell wall macromolecule biosynthetic process"/>
    <property type="evidence" value="ECO:0007669"/>
    <property type="project" value="TreeGrafter"/>
</dbReference>
<dbReference type="InterPro" id="IPR000715">
    <property type="entry name" value="Glycosyl_transferase_4"/>
</dbReference>
<feature type="binding site" evidence="7">
    <location>
        <position position="227"/>
    </location>
    <ligand>
        <name>Mg(2+)</name>
        <dbReference type="ChEBI" id="CHEBI:18420"/>
    </ligand>
</feature>
<dbReference type="PANTHER" id="PTHR22926">
    <property type="entry name" value="PHOSPHO-N-ACETYLMURAMOYL-PENTAPEPTIDE-TRANSFERASE"/>
    <property type="match status" value="1"/>
</dbReference>
<dbReference type="Proteomes" id="UP000278632">
    <property type="component" value="Unassembled WGS sequence"/>
</dbReference>
<evidence type="ECO:0000313" key="10">
    <source>
        <dbReference type="Proteomes" id="UP000278632"/>
    </source>
</evidence>
<keyword evidence="10" id="KW-1185">Reference proteome</keyword>
<feature type="transmembrane region" description="Helical" evidence="8">
    <location>
        <begin position="144"/>
        <end position="165"/>
    </location>
</feature>
<evidence type="ECO:0000313" key="9">
    <source>
        <dbReference type="EMBL" id="RNL40423.1"/>
    </source>
</evidence>
<name>A0A3N0AZY5_9ACTN</name>
<comment type="cofactor">
    <cofactor evidence="7">
        <name>Mg(2+)</name>
        <dbReference type="ChEBI" id="CHEBI:18420"/>
    </cofactor>
</comment>
<feature type="transmembrane region" description="Helical" evidence="8">
    <location>
        <begin position="305"/>
        <end position="325"/>
    </location>
</feature>
<evidence type="ECO:0000256" key="4">
    <source>
        <dbReference type="ARBA" id="ARBA00022692"/>
    </source>
</evidence>
<evidence type="ECO:0000256" key="7">
    <source>
        <dbReference type="PIRSR" id="PIRSR600715-1"/>
    </source>
</evidence>
<feature type="transmembrane region" description="Helical" evidence="8">
    <location>
        <begin position="331"/>
        <end position="355"/>
    </location>
</feature>
<keyword evidence="7" id="KW-0460">Magnesium</keyword>
<feature type="transmembrane region" description="Helical" evidence="8">
    <location>
        <begin position="197"/>
        <end position="216"/>
    </location>
</feature>
<feature type="binding site" evidence="7">
    <location>
        <position position="167"/>
    </location>
    <ligand>
        <name>Mg(2+)</name>
        <dbReference type="ChEBI" id="CHEBI:18420"/>
    </ligand>
</feature>